<feature type="transmembrane region" description="Helical" evidence="2">
    <location>
        <begin position="68"/>
        <end position="90"/>
    </location>
</feature>
<dbReference type="AlphaFoldDB" id="A0A9W6T0M9"/>
<organism evidence="3 4">
    <name type="scientific">Candida boidinii</name>
    <name type="common">Yeast</name>
    <dbReference type="NCBI Taxonomy" id="5477"/>
    <lineage>
        <taxon>Eukaryota</taxon>
        <taxon>Fungi</taxon>
        <taxon>Dikarya</taxon>
        <taxon>Ascomycota</taxon>
        <taxon>Saccharomycotina</taxon>
        <taxon>Pichiomycetes</taxon>
        <taxon>Pichiales</taxon>
        <taxon>Pichiaceae</taxon>
        <taxon>Ogataea</taxon>
        <taxon>Ogataea/Candida clade</taxon>
    </lineage>
</organism>
<feature type="transmembrane region" description="Helical" evidence="2">
    <location>
        <begin position="12"/>
        <end position="32"/>
    </location>
</feature>
<keyword evidence="2" id="KW-1133">Transmembrane helix</keyword>
<name>A0A9W6T0M9_CANBO</name>
<accession>A0A9W6T0M9</accession>
<protein>
    <submittedName>
        <fullName evidence="3">Unnamed protein product</fullName>
    </submittedName>
</protein>
<reference evidence="3" key="1">
    <citation type="submission" date="2023-04" db="EMBL/GenBank/DDBJ databases">
        <title>Candida boidinii NBRC 10035.</title>
        <authorList>
            <person name="Ichikawa N."/>
            <person name="Sato H."/>
            <person name="Tonouchi N."/>
        </authorList>
    </citation>
    <scope>NUCLEOTIDE SEQUENCE</scope>
    <source>
        <strain evidence="3">NBRC 10035</strain>
    </source>
</reference>
<keyword evidence="2" id="KW-0472">Membrane</keyword>
<evidence type="ECO:0000313" key="3">
    <source>
        <dbReference type="EMBL" id="GME70673.1"/>
    </source>
</evidence>
<evidence type="ECO:0000256" key="1">
    <source>
        <dbReference type="SAM" id="MobiDB-lite"/>
    </source>
</evidence>
<proteinExistence type="predicted"/>
<dbReference type="EMBL" id="BSXN01000936">
    <property type="protein sequence ID" value="GME70673.1"/>
    <property type="molecule type" value="Genomic_DNA"/>
</dbReference>
<evidence type="ECO:0000256" key="2">
    <source>
        <dbReference type="SAM" id="Phobius"/>
    </source>
</evidence>
<evidence type="ECO:0000313" key="4">
    <source>
        <dbReference type="Proteomes" id="UP001165120"/>
    </source>
</evidence>
<gene>
    <name evidence="3" type="ORF">Cboi02_000291800</name>
</gene>
<comment type="caution">
    <text evidence="3">The sequence shown here is derived from an EMBL/GenBank/DDBJ whole genome shotgun (WGS) entry which is preliminary data.</text>
</comment>
<sequence length="125" mass="14582">MLVIVVLFIEEFIVEDEVIILLLFVIFVFVLFSKEEQELFEVEEDMDKPGEEQGVGEDNIKFLFELQLVLFELFIVILAFGKNSIFLFLLNDREEVEEVEGEEGEVEQVEEVDEDEGIEESIELI</sequence>
<feature type="region of interest" description="Disordered" evidence="1">
    <location>
        <begin position="100"/>
        <end position="125"/>
    </location>
</feature>
<keyword evidence="4" id="KW-1185">Reference proteome</keyword>
<keyword evidence="2" id="KW-0812">Transmembrane</keyword>
<dbReference type="Proteomes" id="UP001165120">
    <property type="component" value="Unassembled WGS sequence"/>
</dbReference>